<evidence type="ECO:0000256" key="4">
    <source>
        <dbReference type="ARBA" id="ARBA00008391"/>
    </source>
</evidence>
<reference evidence="13 14" key="1">
    <citation type="submission" date="2017-01" db="EMBL/GenBank/DDBJ databases">
        <authorList>
            <person name="Mah S.A."/>
            <person name="Swanson W.J."/>
            <person name="Moy G.W."/>
            <person name="Vacquier V.D."/>
        </authorList>
    </citation>
    <scope>NUCLEOTIDE SEQUENCE [LARGE SCALE GENOMIC DNA]</scope>
    <source>
        <strain evidence="13 14">ASpG1</strain>
    </source>
</reference>
<keyword evidence="9 11" id="KW-0808">Transferase</keyword>
<evidence type="ECO:0000256" key="8">
    <source>
        <dbReference type="ARBA" id="ARBA00022676"/>
    </source>
</evidence>
<dbReference type="InterPro" id="IPR029057">
    <property type="entry name" value="PRTase-like"/>
</dbReference>
<dbReference type="GO" id="GO:0006166">
    <property type="term" value="P:purine ribonucleoside salvage"/>
    <property type="evidence" value="ECO:0007669"/>
    <property type="project" value="UniProtKB-KW"/>
</dbReference>
<dbReference type="AlphaFoldDB" id="A0A1N6PXM8"/>
<evidence type="ECO:0000256" key="1">
    <source>
        <dbReference type="ARBA" id="ARBA00000868"/>
    </source>
</evidence>
<dbReference type="GO" id="GO:0003999">
    <property type="term" value="F:adenine phosphoribosyltransferase activity"/>
    <property type="evidence" value="ECO:0007669"/>
    <property type="project" value="UniProtKB-UniRule"/>
</dbReference>
<dbReference type="GO" id="GO:0005737">
    <property type="term" value="C:cytoplasm"/>
    <property type="evidence" value="ECO:0007669"/>
    <property type="project" value="UniProtKB-SubCell"/>
</dbReference>
<comment type="function">
    <text evidence="11">Catalyzes a salvage reaction resulting in the formation of AMP, that is energically less costly than de novo synthesis.</text>
</comment>
<dbReference type="PANTHER" id="PTHR11776">
    <property type="entry name" value="ADENINE PHOSPHORIBOSYLTRANSFERASE"/>
    <property type="match status" value="1"/>
</dbReference>
<evidence type="ECO:0000256" key="11">
    <source>
        <dbReference type="HAMAP-Rule" id="MF_00004"/>
    </source>
</evidence>
<dbReference type="GO" id="GO:0044209">
    <property type="term" value="P:AMP salvage"/>
    <property type="evidence" value="ECO:0007669"/>
    <property type="project" value="UniProtKB-UniRule"/>
</dbReference>
<evidence type="ECO:0000313" key="13">
    <source>
        <dbReference type="EMBL" id="SIQ09036.1"/>
    </source>
</evidence>
<keyword evidence="7 11" id="KW-0963">Cytoplasm</keyword>
<organism evidence="13 14">
    <name type="scientific">Alkalispirochaeta americana</name>
    <dbReference type="NCBI Taxonomy" id="159291"/>
    <lineage>
        <taxon>Bacteria</taxon>
        <taxon>Pseudomonadati</taxon>
        <taxon>Spirochaetota</taxon>
        <taxon>Spirochaetia</taxon>
        <taxon>Spirochaetales</taxon>
        <taxon>Spirochaetaceae</taxon>
        <taxon>Alkalispirochaeta</taxon>
    </lineage>
</organism>
<comment type="subcellular location">
    <subcellularLocation>
        <location evidence="2 11">Cytoplasm</location>
    </subcellularLocation>
</comment>
<dbReference type="RefSeq" id="WP_076487947.1">
    <property type="nucleotide sequence ID" value="NZ_FTMS01000003.1"/>
</dbReference>
<evidence type="ECO:0000256" key="3">
    <source>
        <dbReference type="ARBA" id="ARBA00004659"/>
    </source>
</evidence>
<evidence type="ECO:0000256" key="9">
    <source>
        <dbReference type="ARBA" id="ARBA00022679"/>
    </source>
</evidence>
<comment type="subunit">
    <text evidence="5 11">Homodimer.</text>
</comment>
<keyword evidence="14" id="KW-1185">Reference proteome</keyword>
<dbReference type="Pfam" id="PF00156">
    <property type="entry name" value="Pribosyltran"/>
    <property type="match status" value="1"/>
</dbReference>
<comment type="similarity">
    <text evidence="4 11">Belongs to the purine/pyrimidine phosphoribosyltransferase family.</text>
</comment>
<dbReference type="InterPro" id="IPR000836">
    <property type="entry name" value="PRTase_dom"/>
</dbReference>
<evidence type="ECO:0000256" key="10">
    <source>
        <dbReference type="ARBA" id="ARBA00022726"/>
    </source>
</evidence>
<dbReference type="GO" id="GO:0006168">
    <property type="term" value="P:adenine salvage"/>
    <property type="evidence" value="ECO:0007669"/>
    <property type="project" value="InterPro"/>
</dbReference>
<dbReference type="Proteomes" id="UP000186400">
    <property type="component" value="Unassembled WGS sequence"/>
</dbReference>
<dbReference type="UniPathway" id="UPA00588">
    <property type="reaction ID" value="UER00646"/>
</dbReference>
<evidence type="ECO:0000256" key="6">
    <source>
        <dbReference type="ARBA" id="ARBA00011893"/>
    </source>
</evidence>
<dbReference type="Gene3D" id="3.40.50.2020">
    <property type="match status" value="1"/>
</dbReference>
<proteinExistence type="inferred from homology"/>
<dbReference type="FunFam" id="3.40.50.2020:FF:000021">
    <property type="entry name" value="Adenine phosphoribosyltransferase"/>
    <property type="match status" value="1"/>
</dbReference>
<comment type="catalytic activity">
    <reaction evidence="1 11">
        <text>AMP + diphosphate = 5-phospho-alpha-D-ribose 1-diphosphate + adenine</text>
        <dbReference type="Rhea" id="RHEA:16609"/>
        <dbReference type="ChEBI" id="CHEBI:16708"/>
        <dbReference type="ChEBI" id="CHEBI:33019"/>
        <dbReference type="ChEBI" id="CHEBI:58017"/>
        <dbReference type="ChEBI" id="CHEBI:456215"/>
        <dbReference type="EC" id="2.4.2.7"/>
    </reaction>
</comment>
<evidence type="ECO:0000259" key="12">
    <source>
        <dbReference type="Pfam" id="PF00156"/>
    </source>
</evidence>
<dbReference type="NCBIfam" id="NF002634">
    <property type="entry name" value="PRK02304.1-3"/>
    <property type="match status" value="1"/>
</dbReference>
<gene>
    <name evidence="11" type="primary">apt</name>
    <name evidence="13" type="ORF">SAMN05920897_103178</name>
</gene>
<evidence type="ECO:0000256" key="2">
    <source>
        <dbReference type="ARBA" id="ARBA00004496"/>
    </source>
</evidence>
<keyword evidence="8 11" id="KW-0328">Glycosyltransferase</keyword>
<dbReference type="STRING" id="159291.SAMN05920897_103178"/>
<dbReference type="SUPFAM" id="SSF53271">
    <property type="entry name" value="PRTase-like"/>
    <property type="match status" value="1"/>
</dbReference>
<dbReference type="InterPro" id="IPR050120">
    <property type="entry name" value="Adenine_PRTase"/>
</dbReference>
<accession>A0A1N6PXM8</accession>
<dbReference type="PANTHER" id="PTHR11776:SF7">
    <property type="entry name" value="PHOSPHORIBOSYLTRANSFERASE DOMAIN-CONTAINING PROTEIN"/>
    <property type="match status" value="1"/>
</dbReference>
<keyword evidence="10 11" id="KW-0660">Purine salvage</keyword>
<comment type="pathway">
    <text evidence="3 11">Purine metabolism; AMP biosynthesis via salvage pathway; AMP from adenine: step 1/1.</text>
</comment>
<dbReference type="EMBL" id="FTMS01000003">
    <property type="protein sequence ID" value="SIQ09036.1"/>
    <property type="molecule type" value="Genomic_DNA"/>
</dbReference>
<dbReference type="EC" id="2.4.2.7" evidence="6 11"/>
<evidence type="ECO:0000313" key="14">
    <source>
        <dbReference type="Proteomes" id="UP000186400"/>
    </source>
</evidence>
<evidence type="ECO:0000256" key="7">
    <source>
        <dbReference type="ARBA" id="ARBA00022490"/>
    </source>
</evidence>
<dbReference type="HAMAP" id="MF_00004">
    <property type="entry name" value="Aden_phosphoribosyltr"/>
    <property type="match status" value="1"/>
</dbReference>
<protein>
    <recommendedName>
        <fullName evidence="6 11">Adenine phosphoribosyltransferase</fullName>
        <shortName evidence="11">APRT</shortName>
        <ecNumber evidence="6 11">2.4.2.7</ecNumber>
    </recommendedName>
</protein>
<feature type="domain" description="Phosphoribosyltransferase" evidence="12">
    <location>
        <begin position="30"/>
        <end position="143"/>
    </location>
</feature>
<dbReference type="InterPro" id="IPR005764">
    <property type="entry name" value="Ade_phspho_trans"/>
</dbReference>
<dbReference type="NCBIfam" id="NF002636">
    <property type="entry name" value="PRK02304.1-5"/>
    <property type="match status" value="1"/>
</dbReference>
<sequence length="179" mass="19715">MSYDAIIDKAIRRVPDFPKPGVLFYDLTSLLAHPDAFRHTLDRMVETYRDTRLEAVAAIEARGFLLAAPFAYRLGIPLILLRKKGKLPGDTLRRSFDLEYGRDTIEVHREDVPAGGNVLVVDDLIATGGTVEAACALLEEAGAVVSGVFAVVGLPFLGYQERLGTRDVQCLQYYQSETA</sequence>
<evidence type="ECO:0000256" key="5">
    <source>
        <dbReference type="ARBA" id="ARBA00011738"/>
    </source>
</evidence>
<dbReference type="OrthoDB" id="9803963at2"/>
<name>A0A1N6PXM8_9SPIO</name>
<dbReference type="CDD" id="cd06223">
    <property type="entry name" value="PRTases_typeI"/>
    <property type="match status" value="1"/>
</dbReference>